<evidence type="ECO:0000313" key="3">
    <source>
        <dbReference type="Proteomes" id="UP001165121"/>
    </source>
</evidence>
<organism evidence="2 3">
    <name type="scientific">Phytophthora fragariaefolia</name>
    <dbReference type="NCBI Taxonomy" id="1490495"/>
    <lineage>
        <taxon>Eukaryota</taxon>
        <taxon>Sar</taxon>
        <taxon>Stramenopiles</taxon>
        <taxon>Oomycota</taxon>
        <taxon>Peronosporomycetes</taxon>
        <taxon>Peronosporales</taxon>
        <taxon>Peronosporaceae</taxon>
        <taxon>Phytophthora</taxon>
    </lineage>
</organism>
<sequence length="68" mass="7669">MLDPSSWESRSTGGIGSGFGPRVLDASGSRRWWIWIQQSGEWIQVYGQAADLDPRPPGPDPGDWWIWI</sequence>
<evidence type="ECO:0000256" key="1">
    <source>
        <dbReference type="SAM" id="MobiDB-lite"/>
    </source>
</evidence>
<name>A0A9W6Y7U7_9STRA</name>
<protein>
    <submittedName>
        <fullName evidence="2">Unnamed protein product</fullName>
    </submittedName>
</protein>
<feature type="region of interest" description="Disordered" evidence="1">
    <location>
        <begin position="1"/>
        <end position="23"/>
    </location>
</feature>
<dbReference type="Proteomes" id="UP001165121">
    <property type="component" value="Unassembled WGS sequence"/>
</dbReference>
<accession>A0A9W6Y7U7</accession>
<evidence type="ECO:0000313" key="2">
    <source>
        <dbReference type="EMBL" id="GMF58636.1"/>
    </source>
</evidence>
<gene>
    <name evidence="2" type="ORF">Pfra01_002524500</name>
</gene>
<dbReference type="EMBL" id="BSXT01004698">
    <property type="protein sequence ID" value="GMF58636.1"/>
    <property type="molecule type" value="Genomic_DNA"/>
</dbReference>
<reference evidence="2" key="1">
    <citation type="submission" date="2023-04" db="EMBL/GenBank/DDBJ databases">
        <title>Phytophthora fragariaefolia NBRC 109709.</title>
        <authorList>
            <person name="Ichikawa N."/>
            <person name="Sato H."/>
            <person name="Tonouchi N."/>
        </authorList>
    </citation>
    <scope>NUCLEOTIDE SEQUENCE</scope>
    <source>
        <strain evidence="2">NBRC 109709</strain>
    </source>
</reference>
<keyword evidence="3" id="KW-1185">Reference proteome</keyword>
<feature type="compositionally biased region" description="Polar residues" evidence="1">
    <location>
        <begin position="1"/>
        <end position="12"/>
    </location>
</feature>
<proteinExistence type="predicted"/>
<dbReference type="AlphaFoldDB" id="A0A9W6Y7U7"/>
<comment type="caution">
    <text evidence="2">The sequence shown here is derived from an EMBL/GenBank/DDBJ whole genome shotgun (WGS) entry which is preliminary data.</text>
</comment>